<evidence type="ECO:0000256" key="1">
    <source>
        <dbReference type="ARBA" id="ARBA00006484"/>
    </source>
</evidence>
<dbReference type="Proteomes" id="UP001501563">
    <property type="component" value="Unassembled WGS sequence"/>
</dbReference>
<comment type="similarity">
    <text evidence="1 3">Belongs to the short-chain dehydrogenases/reductases (SDR) family.</text>
</comment>
<accession>A0ABP7KU29</accession>
<gene>
    <name evidence="4" type="ORF">GCM10022207_60970</name>
</gene>
<dbReference type="PRINTS" id="PR00080">
    <property type="entry name" value="SDRFAMILY"/>
</dbReference>
<dbReference type="EMBL" id="BAAAZA010000021">
    <property type="protein sequence ID" value="GAA3885417.1"/>
    <property type="molecule type" value="Genomic_DNA"/>
</dbReference>
<dbReference type="Pfam" id="PF00106">
    <property type="entry name" value="adh_short"/>
    <property type="match status" value="1"/>
</dbReference>
<keyword evidence="2" id="KW-0560">Oxidoreductase</keyword>
<proteinExistence type="inferred from homology"/>
<dbReference type="InterPro" id="IPR002347">
    <property type="entry name" value="SDR_fam"/>
</dbReference>
<evidence type="ECO:0000256" key="3">
    <source>
        <dbReference type="RuleBase" id="RU000363"/>
    </source>
</evidence>
<dbReference type="InterPro" id="IPR051911">
    <property type="entry name" value="SDR_oxidoreductase"/>
</dbReference>
<name>A0ABP7KU29_9ACTN</name>
<keyword evidence="5" id="KW-1185">Reference proteome</keyword>
<dbReference type="InterPro" id="IPR036291">
    <property type="entry name" value="NAD(P)-bd_dom_sf"/>
</dbReference>
<dbReference type="SUPFAM" id="SSF51735">
    <property type="entry name" value="NAD(P)-binding Rossmann-fold domains"/>
    <property type="match status" value="1"/>
</dbReference>
<dbReference type="RefSeq" id="WP_345552619.1">
    <property type="nucleotide sequence ID" value="NZ_BAAAZA010000021.1"/>
</dbReference>
<organism evidence="4 5">
    <name type="scientific">Streptomyces lannensis</name>
    <dbReference type="NCBI Taxonomy" id="766498"/>
    <lineage>
        <taxon>Bacteria</taxon>
        <taxon>Bacillati</taxon>
        <taxon>Actinomycetota</taxon>
        <taxon>Actinomycetes</taxon>
        <taxon>Kitasatosporales</taxon>
        <taxon>Streptomycetaceae</taxon>
        <taxon>Streptomyces</taxon>
    </lineage>
</organism>
<dbReference type="Gene3D" id="3.40.50.720">
    <property type="entry name" value="NAD(P)-binding Rossmann-like Domain"/>
    <property type="match status" value="1"/>
</dbReference>
<dbReference type="PANTHER" id="PTHR43976">
    <property type="entry name" value="SHORT CHAIN DEHYDROGENASE"/>
    <property type="match status" value="1"/>
</dbReference>
<reference evidence="5" key="1">
    <citation type="journal article" date="2019" name="Int. J. Syst. Evol. Microbiol.">
        <title>The Global Catalogue of Microorganisms (GCM) 10K type strain sequencing project: providing services to taxonomists for standard genome sequencing and annotation.</title>
        <authorList>
            <consortium name="The Broad Institute Genomics Platform"/>
            <consortium name="The Broad Institute Genome Sequencing Center for Infectious Disease"/>
            <person name="Wu L."/>
            <person name="Ma J."/>
        </authorList>
    </citation>
    <scope>NUCLEOTIDE SEQUENCE [LARGE SCALE GENOMIC DNA]</scope>
    <source>
        <strain evidence="5">JCM 16578</strain>
    </source>
</reference>
<dbReference type="CDD" id="cd05374">
    <property type="entry name" value="17beta-HSD-like_SDR_c"/>
    <property type="match status" value="1"/>
</dbReference>
<comment type="caution">
    <text evidence="4">The sequence shown here is derived from an EMBL/GenBank/DDBJ whole genome shotgun (WGS) entry which is preliminary data.</text>
</comment>
<dbReference type="NCBIfam" id="NF005065">
    <property type="entry name" value="PRK06482.1"/>
    <property type="match status" value="1"/>
</dbReference>
<evidence type="ECO:0000313" key="4">
    <source>
        <dbReference type="EMBL" id="GAA3885417.1"/>
    </source>
</evidence>
<evidence type="ECO:0000256" key="2">
    <source>
        <dbReference type="ARBA" id="ARBA00023002"/>
    </source>
</evidence>
<dbReference type="PRINTS" id="PR00081">
    <property type="entry name" value="GDHRDH"/>
</dbReference>
<protein>
    <submittedName>
        <fullName evidence="4">SDR family oxidoreductase</fullName>
    </submittedName>
</protein>
<sequence length="276" mass="28312">MSTRTWFITGVTSGLGREVATQLLERGDRVAGTGRNSDALDELATAHGDAFWPAAVDVTDTDTVRKTVDRAAAALGRFDVVINNAGYGMFGAAEEFTDEQIAHHLATNLTGSITVARAALPHLRTGGGGRIVQISTYGGQAAGPGGSLYSAGKFGIEGFMEALAAEVAPFGIGVTIVEPGGTATGFRRNAVLSSPLTDYDNTPAAMVRGLSTGTRPSPGDPVKVAAAIIAAAETEPAPLRVVLGSDSFQYVHQALTERLADIAGQRASAGAVDIAD</sequence>
<evidence type="ECO:0000313" key="5">
    <source>
        <dbReference type="Proteomes" id="UP001501563"/>
    </source>
</evidence>
<dbReference type="PANTHER" id="PTHR43976:SF16">
    <property type="entry name" value="SHORT-CHAIN DEHYDROGENASE_REDUCTASE FAMILY PROTEIN"/>
    <property type="match status" value="1"/>
</dbReference>